<dbReference type="Proteomes" id="UP000239156">
    <property type="component" value="Unassembled WGS sequence"/>
</dbReference>
<proteinExistence type="predicted"/>
<feature type="compositionally biased region" description="Polar residues" evidence="1">
    <location>
        <begin position="215"/>
        <end position="224"/>
    </location>
</feature>
<feature type="region of interest" description="Disordered" evidence="1">
    <location>
        <begin position="39"/>
        <end position="62"/>
    </location>
</feature>
<feature type="region of interest" description="Disordered" evidence="1">
    <location>
        <begin position="196"/>
        <end position="232"/>
    </location>
</feature>
<evidence type="ECO:0000313" key="2">
    <source>
        <dbReference type="EMBL" id="POW05296.1"/>
    </source>
</evidence>
<dbReference type="VEuPathDB" id="FungiDB:PSTT_09757"/>
<accession>A0A2S4V6X9</accession>
<evidence type="ECO:0008006" key="4">
    <source>
        <dbReference type="Google" id="ProtNLM"/>
    </source>
</evidence>
<comment type="caution">
    <text evidence="2">The sequence shown here is derived from an EMBL/GenBank/DDBJ whole genome shotgun (WGS) entry which is preliminary data.</text>
</comment>
<dbReference type="InterPro" id="IPR037232">
    <property type="entry name" value="NADH_quin_OxRdtase_su_C/D-like"/>
</dbReference>
<sequence>MANTQSIRRFIAREISAPSILRTSNPKAGMLSRRAISSSPISRLGNPPPMSTPPFKEPAGRNPAQAYTEISESLHDYGAYLTSCIPKYIQQFSSTHLLSIQYASRIRVKDLCDEISPVRVFLISSEVLIGLNVKYTICWRFSNHPDLRRILTDYGSKAIPYARFSLTDTLKSDTMKKKRVVYEPLQLSQAFRNFEGANSPWEQTGKGADPRPESFQVTRSQTPESSEKSKTT</sequence>
<dbReference type="PANTHER" id="PTHR10884">
    <property type="entry name" value="NADH DEHYDROGENASE UBIQUINONE IRON-SULFUR PROTEIN 3"/>
    <property type="match status" value="1"/>
</dbReference>
<reference evidence="2" key="1">
    <citation type="submission" date="2017-12" db="EMBL/GenBank/DDBJ databases">
        <title>Gene loss provides genomic basis for host adaptation in cereal stripe rust fungi.</title>
        <authorList>
            <person name="Xia C."/>
        </authorList>
    </citation>
    <scope>NUCLEOTIDE SEQUENCE [LARGE SCALE GENOMIC DNA]</scope>
    <source>
        <strain evidence="2">93-210</strain>
    </source>
</reference>
<name>A0A2S4V6X9_9BASI</name>
<dbReference type="EMBL" id="PKSL01000100">
    <property type="protein sequence ID" value="POW05296.1"/>
    <property type="molecule type" value="Genomic_DNA"/>
</dbReference>
<dbReference type="SUPFAM" id="SSF143243">
    <property type="entry name" value="Nqo5-like"/>
    <property type="match status" value="1"/>
</dbReference>
<dbReference type="VEuPathDB" id="FungiDB:PSHT_14590"/>
<evidence type="ECO:0000313" key="3">
    <source>
        <dbReference type="Proteomes" id="UP000239156"/>
    </source>
</evidence>
<dbReference type="PANTHER" id="PTHR10884:SF14">
    <property type="entry name" value="NADH DEHYDROGENASE [UBIQUINONE] IRON-SULFUR PROTEIN 3, MITOCHONDRIAL"/>
    <property type="match status" value="1"/>
</dbReference>
<evidence type="ECO:0000256" key="1">
    <source>
        <dbReference type="SAM" id="MobiDB-lite"/>
    </source>
</evidence>
<protein>
    <recommendedName>
        <fullName evidence="4">NADH:ubiquinone oxidoreductase 30kDa subunit domain-containing protein</fullName>
    </recommendedName>
</protein>
<dbReference type="AlphaFoldDB" id="A0A2S4V6X9"/>
<feature type="compositionally biased region" description="Pro residues" evidence="1">
    <location>
        <begin position="46"/>
        <end position="56"/>
    </location>
</feature>
<keyword evidence="3" id="KW-1185">Reference proteome</keyword>
<organism evidence="2 3">
    <name type="scientific">Puccinia striiformis</name>
    <dbReference type="NCBI Taxonomy" id="27350"/>
    <lineage>
        <taxon>Eukaryota</taxon>
        <taxon>Fungi</taxon>
        <taxon>Dikarya</taxon>
        <taxon>Basidiomycota</taxon>
        <taxon>Pucciniomycotina</taxon>
        <taxon>Pucciniomycetes</taxon>
        <taxon>Pucciniales</taxon>
        <taxon>Pucciniaceae</taxon>
        <taxon>Puccinia</taxon>
    </lineage>
</organism>
<gene>
    <name evidence="2" type="ORF">PSTT_09757</name>
</gene>